<dbReference type="GO" id="GO:0016787">
    <property type="term" value="F:hydrolase activity"/>
    <property type="evidence" value="ECO:0007669"/>
    <property type="project" value="UniProtKB-KW"/>
</dbReference>
<proteinExistence type="predicted"/>
<name>A0AAU1LVA0_9ACTN</name>
<dbReference type="InterPro" id="IPR023214">
    <property type="entry name" value="HAD_sf"/>
</dbReference>
<dbReference type="SUPFAM" id="SSF56784">
    <property type="entry name" value="HAD-like"/>
    <property type="match status" value="1"/>
</dbReference>
<dbReference type="InterPro" id="IPR036412">
    <property type="entry name" value="HAD-like_sf"/>
</dbReference>
<dbReference type="NCBIfam" id="TIGR01509">
    <property type="entry name" value="HAD-SF-IA-v3"/>
    <property type="match status" value="1"/>
</dbReference>
<dbReference type="EMBL" id="CP108169">
    <property type="protein sequence ID" value="WTQ75120.1"/>
    <property type="molecule type" value="Genomic_DNA"/>
</dbReference>
<dbReference type="InterPro" id="IPR006439">
    <property type="entry name" value="HAD-SF_hydro_IA"/>
</dbReference>
<keyword evidence="1" id="KW-0378">Hydrolase</keyword>
<accession>A0AAU1LVA0</accession>
<organism evidence="1">
    <name type="scientific">Streptomyces sp. NBC_00148</name>
    <dbReference type="NCBI Taxonomy" id="2903626"/>
    <lineage>
        <taxon>Bacteria</taxon>
        <taxon>Bacillati</taxon>
        <taxon>Actinomycetota</taxon>
        <taxon>Actinomycetes</taxon>
        <taxon>Kitasatosporales</taxon>
        <taxon>Streptomycetaceae</taxon>
        <taxon>Streptomyces</taxon>
    </lineage>
</organism>
<evidence type="ECO:0000313" key="1">
    <source>
        <dbReference type="EMBL" id="WTQ75120.1"/>
    </source>
</evidence>
<dbReference type="Pfam" id="PF13242">
    <property type="entry name" value="Hydrolase_like"/>
    <property type="match status" value="1"/>
</dbReference>
<protein>
    <submittedName>
        <fullName evidence="1">HAD-IA family hydrolase</fullName>
    </submittedName>
</protein>
<reference evidence="1" key="1">
    <citation type="submission" date="2022-10" db="EMBL/GenBank/DDBJ databases">
        <title>The complete genomes of actinobacterial strains from the NBC collection.</title>
        <authorList>
            <person name="Joergensen T.S."/>
            <person name="Alvarez Arevalo M."/>
            <person name="Sterndorff E.B."/>
            <person name="Faurdal D."/>
            <person name="Vuksanovic O."/>
            <person name="Mourched A.-S."/>
            <person name="Charusanti P."/>
            <person name="Shaw S."/>
            <person name="Blin K."/>
            <person name="Weber T."/>
        </authorList>
    </citation>
    <scope>NUCLEOTIDE SEQUENCE</scope>
    <source>
        <strain evidence="1">NBC_00148</strain>
    </source>
</reference>
<dbReference type="AlphaFoldDB" id="A0AAU1LVA0"/>
<sequence length="96" mass="9294">MEPSDIDVAGVFGRVPGDPTSMKPNPGLLLDAMSASSAVPASCIFIGDAARDVEAGTAAGLATIGYANKAGTAATLTAAGAVVVTESMSAIAAALR</sequence>
<dbReference type="Gene3D" id="3.40.50.1000">
    <property type="entry name" value="HAD superfamily/HAD-like"/>
    <property type="match status" value="1"/>
</dbReference>
<gene>
    <name evidence="1" type="ORF">OG222_19430</name>
</gene>